<keyword evidence="3" id="KW-0813">Transport</keyword>
<dbReference type="GO" id="GO:0015891">
    <property type="term" value="P:siderophore transport"/>
    <property type="evidence" value="ECO:0007669"/>
    <property type="project" value="InterPro"/>
</dbReference>
<comment type="subcellular location">
    <subcellularLocation>
        <location evidence="1">Cell outer membrane</location>
        <topology evidence="1">Multi-pass membrane protein</topology>
    </subcellularLocation>
</comment>
<feature type="signal peptide" evidence="12">
    <location>
        <begin position="1"/>
        <end position="28"/>
    </location>
</feature>
<feature type="domain" description="TonB-dependent receptor-like beta-barrel" evidence="13">
    <location>
        <begin position="315"/>
        <end position="727"/>
    </location>
</feature>
<feature type="compositionally biased region" description="Low complexity" evidence="11">
    <location>
        <begin position="33"/>
        <end position="49"/>
    </location>
</feature>
<keyword evidence="8 15" id="KW-0675">Receptor</keyword>
<dbReference type="GO" id="GO:0038023">
    <property type="term" value="F:signaling receptor activity"/>
    <property type="evidence" value="ECO:0007669"/>
    <property type="project" value="InterPro"/>
</dbReference>
<dbReference type="PANTHER" id="PTHR32552">
    <property type="entry name" value="FERRICHROME IRON RECEPTOR-RELATED"/>
    <property type="match status" value="1"/>
</dbReference>
<dbReference type="CDD" id="cd01347">
    <property type="entry name" value="ligand_gated_channel"/>
    <property type="match status" value="1"/>
</dbReference>
<sequence length="855" mass="91198">MKDLNFPAAGALSFVCASVLLISHTAAAQEAPAPASAPSASTESPASATGRSLPAIVVETSRRRAAATSPQRRPSQVSRSTASRRAPNPASAAAQPRPVSAGALQATLPAGFPGDQVARGAGVGLLGNRDVMSTPFSLTSFTEKLIRDQQSRTLLDVLGNDPSVRSNVPAYSGIQGFFIRGFPVFAQDIAFNGLYGVADSFNPALEPIERVEVQHGPSTMLSGMPPFGTIGGTINLIPKRAGDVPLTRFTTGFISNAQSYNAIDVGRRYGTNGEWGIRFNGAYQSGSTPIDNQKQEYGVTSLALDYRGERLRVGLDLGYQKVDFNSPLRNRSVLPGFPIPQAPDLRINQQQPWEYRDSNNKSAAIRAEYDLTDQLTVYAAYGHSEFHQVYFGGLPSIINARGDYRDTIQLTPFQTHSNTGEVGVRGQFDTGPVKHRVGVAASGLWQDTGLTNIPVGGTITSNIYNPVYAPPRSDAGLPRTSPTTAERFNRSIAIADTMSILNDRVELTIGGRWQGIDAKTLSPVTGLVTSDARNDAFSPGAGLVIKPIERLSLYANYIEGLTSTAPPTNAVNLNQSFPATVSKQVEAGAKYDFGPVGVSVAGFEIKQPSGFLDPTTGVFALNGEQRNRGVELNVFGQPIQGLRVVGGVSWIEGGLTKASNPAYNGNTAVGVPTMQLNLYGEYDLPGLARGVTMTGRVIHTASQFYDQANTQSIPAWTTLDLGVRYTTKIDRVPVYTASQRPERHRRELLGHDRSWHSQPRRAADLSGLGELRLLRSQRSGFFSRENRSGSSPSEGCSIGASSVRASGRSAMPGSFGTSRCEVAPRQRSSTALTKCMSLPAAADGTVEIAASLRGS</sequence>
<feature type="domain" description="TonB-dependent receptor plug" evidence="14">
    <location>
        <begin position="131"/>
        <end position="224"/>
    </location>
</feature>
<accession>Q6N878</accession>
<keyword evidence="6 10" id="KW-0798">TonB box</keyword>
<evidence type="ECO:0000256" key="11">
    <source>
        <dbReference type="SAM" id="MobiDB-lite"/>
    </source>
</evidence>
<evidence type="ECO:0000256" key="2">
    <source>
        <dbReference type="ARBA" id="ARBA00009810"/>
    </source>
</evidence>
<dbReference type="InterPro" id="IPR000531">
    <property type="entry name" value="Beta-barrel_TonB"/>
</dbReference>
<feature type="chain" id="PRO_5004278865" evidence="12">
    <location>
        <begin position="29"/>
        <end position="855"/>
    </location>
</feature>
<dbReference type="eggNOG" id="COG4774">
    <property type="taxonomic scope" value="Bacteria"/>
</dbReference>
<protein>
    <submittedName>
        <fullName evidence="15">Ferric siderophore receptor</fullName>
    </submittedName>
</protein>
<dbReference type="PANTHER" id="PTHR32552:SF82">
    <property type="entry name" value="FCUA PROTEIN"/>
    <property type="match status" value="1"/>
</dbReference>
<dbReference type="InterPro" id="IPR012910">
    <property type="entry name" value="Plug_dom"/>
</dbReference>
<dbReference type="Gene3D" id="2.170.130.10">
    <property type="entry name" value="TonB-dependent receptor, plug domain"/>
    <property type="match status" value="1"/>
</dbReference>
<dbReference type="STRING" id="258594.RPA2026"/>
<organism evidence="15">
    <name type="scientific">Rhodopseudomonas palustris (strain ATCC BAA-98 / CGA009)</name>
    <dbReference type="NCBI Taxonomy" id="258594"/>
    <lineage>
        <taxon>Bacteria</taxon>
        <taxon>Pseudomonadati</taxon>
        <taxon>Pseudomonadota</taxon>
        <taxon>Alphaproteobacteria</taxon>
        <taxon>Hyphomicrobiales</taxon>
        <taxon>Nitrobacteraceae</taxon>
        <taxon>Rhodopseudomonas</taxon>
    </lineage>
</organism>
<evidence type="ECO:0000256" key="3">
    <source>
        <dbReference type="ARBA" id="ARBA00022448"/>
    </source>
</evidence>
<evidence type="ECO:0000256" key="9">
    <source>
        <dbReference type="ARBA" id="ARBA00023237"/>
    </source>
</evidence>
<dbReference type="SUPFAM" id="SSF56935">
    <property type="entry name" value="Porins"/>
    <property type="match status" value="1"/>
</dbReference>
<keyword evidence="7 10" id="KW-0472">Membrane</keyword>
<keyword evidence="9" id="KW-0998">Cell outer membrane</keyword>
<feature type="region of interest" description="Disordered" evidence="11">
    <location>
        <begin position="33"/>
        <end position="99"/>
    </location>
</feature>
<evidence type="ECO:0000259" key="13">
    <source>
        <dbReference type="Pfam" id="PF00593"/>
    </source>
</evidence>
<dbReference type="NCBIfam" id="TIGR01783">
    <property type="entry name" value="TonB-siderophor"/>
    <property type="match status" value="1"/>
</dbReference>
<dbReference type="InterPro" id="IPR039426">
    <property type="entry name" value="TonB-dep_rcpt-like"/>
</dbReference>
<dbReference type="InterPro" id="IPR036942">
    <property type="entry name" value="Beta-barrel_TonB_sf"/>
</dbReference>
<evidence type="ECO:0000256" key="7">
    <source>
        <dbReference type="ARBA" id="ARBA00023136"/>
    </source>
</evidence>
<evidence type="ECO:0000256" key="6">
    <source>
        <dbReference type="ARBA" id="ARBA00023077"/>
    </source>
</evidence>
<feature type="compositionally biased region" description="Low complexity" evidence="11">
    <location>
        <begin position="797"/>
        <end position="810"/>
    </location>
</feature>
<feature type="compositionally biased region" description="Low complexity" evidence="11">
    <location>
        <begin position="69"/>
        <end position="98"/>
    </location>
</feature>
<dbReference type="GO" id="GO:0009279">
    <property type="term" value="C:cell outer membrane"/>
    <property type="evidence" value="ECO:0007669"/>
    <property type="project" value="UniProtKB-SubCell"/>
</dbReference>
<feature type="region of interest" description="Disordered" evidence="11">
    <location>
        <begin position="782"/>
        <end position="820"/>
    </location>
</feature>
<dbReference type="InterPro" id="IPR010105">
    <property type="entry name" value="TonB_sidphr_rcpt"/>
</dbReference>
<comment type="similarity">
    <text evidence="2 10">Belongs to the TonB-dependent receptor family.</text>
</comment>
<dbReference type="HOGENOM" id="CLU_008287_22_0_5"/>
<dbReference type="GO" id="GO:0015344">
    <property type="term" value="F:siderophore uptake transmembrane transporter activity"/>
    <property type="evidence" value="ECO:0007669"/>
    <property type="project" value="TreeGrafter"/>
</dbReference>
<dbReference type="AlphaFoldDB" id="Q6N878"/>
<keyword evidence="4" id="KW-1134">Transmembrane beta strand</keyword>
<evidence type="ECO:0000256" key="5">
    <source>
        <dbReference type="ARBA" id="ARBA00022692"/>
    </source>
</evidence>
<proteinExistence type="inferred from homology"/>
<dbReference type="Gene3D" id="2.40.170.20">
    <property type="entry name" value="TonB-dependent receptor, beta-barrel domain"/>
    <property type="match status" value="1"/>
</dbReference>
<evidence type="ECO:0000256" key="4">
    <source>
        <dbReference type="ARBA" id="ARBA00022452"/>
    </source>
</evidence>
<gene>
    <name evidence="15" type="ordered locus">RPA2026</name>
</gene>
<keyword evidence="5" id="KW-0812">Transmembrane</keyword>
<evidence type="ECO:0000259" key="14">
    <source>
        <dbReference type="Pfam" id="PF07715"/>
    </source>
</evidence>
<reference evidence="15" key="1">
    <citation type="journal article" date="2004" name="Nat. Biotechnol.">
        <title>Complete genome sequence of the metabolically versatile photosynthetic bacterium Rhodopseudomonas palustris.</title>
        <authorList>
            <person name="Larimer F.W."/>
            <person name="Chain P."/>
            <person name="Hauser L."/>
            <person name="Lamerdin J."/>
            <person name="Malfatti S."/>
            <person name="Do L."/>
            <person name="Land M.L."/>
            <person name="Pelletier D.A."/>
            <person name="Beatty J.T."/>
            <person name="Lang A.S."/>
            <person name="Tabita F.R."/>
            <person name="Gibson J.L."/>
            <person name="Hanson T.E."/>
            <person name="Bobst C."/>
            <person name="Torres J.L."/>
            <person name="Peres C."/>
            <person name="Harrison F.H."/>
            <person name="Gibson J."/>
            <person name="Harwood C.S."/>
        </authorList>
    </citation>
    <scope>NUCLEOTIDE SEQUENCE [LARGE SCALE GENOMIC DNA]</scope>
    <source>
        <strain evidence="15">CGA009</strain>
    </source>
</reference>
<evidence type="ECO:0000256" key="8">
    <source>
        <dbReference type="ARBA" id="ARBA00023170"/>
    </source>
</evidence>
<dbReference type="InterPro" id="IPR037066">
    <property type="entry name" value="Plug_dom_sf"/>
</dbReference>
<dbReference type="Pfam" id="PF00593">
    <property type="entry name" value="TonB_dep_Rec_b-barrel"/>
    <property type="match status" value="1"/>
</dbReference>
<dbReference type="PhylomeDB" id="Q6N878"/>
<keyword evidence="12" id="KW-0732">Signal</keyword>
<evidence type="ECO:0000256" key="1">
    <source>
        <dbReference type="ARBA" id="ARBA00004571"/>
    </source>
</evidence>
<dbReference type="EMBL" id="BX572599">
    <property type="protein sequence ID" value="CAE27467.1"/>
    <property type="molecule type" value="Genomic_DNA"/>
</dbReference>
<evidence type="ECO:0000256" key="10">
    <source>
        <dbReference type="RuleBase" id="RU003357"/>
    </source>
</evidence>
<evidence type="ECO:0000256" key="12">
    <source>
        <dbReference type="SAM" id="SignalP"/>
    </source>
</evidence>
<evidence type="ECO:0000313" key="15">
    <source>
        <dbReference type="EMBL" id="CAE27467.1"/>
    </source>
</evidence>
<dbReference type="Pfam" id="PF07715">
    <property type="entry name" value="Plug"/>
    <property type="match status" value="1"/>
</dbReference>
<name>Q6N878_RHOPA</name>